<sequence>MNRYISLTIIFLTLINLETLIATDCSRFSNGCSTPFNGPLFYKTSFTPACDRHDVCYKCGVTYGKTRSQCDKHFHQNMKTICRRRYSGFKTIRCKIAAKIYYLATRVGGITRFKQEPKPWCTPAVEPCLQPI</sequence>
<proteinExistence type="predicted"/>
<dbReference type="OMA" id="CTTIANM"/>
<dbReference type="Pfam" id="PF09056">
    <property type="entry name" value="Phospholip_A2_3"/>
    <property type="match status" value="1"/>
</dbReference>
<dbReference type="EMBL" id="KB202719">
    <property type="protein sequence ID" value="ESO88230.1"/>
    <property type="molecule type" value="Genomic_DNA"/>
</dbReference>
<evidence type="ECO:0000313" key="2">
    <source>
        <dbReference type="EMBL" id="ESO88230.1"/>
    </source>
</evidence>
<dbReference type="GO" id="GO:0004623">
    <property type="term" value="F:phospholipase A2 activity"/>
    <property type="evidence" value="ECO:0007669"/>
    <property type="project" value="InterPro"/>
</dbReference>
<dbReference type="KEGG" id="lgi:LOTGIDRAFT_165658"/>
<name>V3ZZY1_LOTGI</name>
<dbReference type="Proteomes" id="UP000030746">
    <property type="component" value="Unassembled WGS sequence"/>
</dbReference>
<accession>V3ZZY1</accession>
<dbReference type="CTD" id="20240152"/>
<dbReference type="InterPro" id="IPR038875">
    <property type="entry name" value="PLA2_conodipine-like"/>
</dbReference>
<evidence type="ECO:0000256" key="1">
    <source>
        <dbReference type="SAM" id="SignalP"/>
    </source>
</evidence>
<dbReference type="PANTHER" id="PTHR37687:SF1">
    <property type="entry name" value="AGAP006772-PA"/>
    <property type="match status" value="1"/>
</dbReference>
<dbReference type="PANTHER" id="PTHR37687">
    <property type="entry name" value="AGAP006772-PA"/>
    <property type="match status" value="1"/>
</dbReference>
<dbReference type="InterPro" id="IPR015141">
    <property type="entry name" value="PLipase_A2_prok/fun"/>
</dbReference>
<organism evidence="2 3">
    <name type="scientific">Lottia gigantea</name>
    <name type="common">Giant owl limpet</name>
    <dbReference type="NCBI Taxonomy" id="225164"/>
    <lineage>
        <taxon>Eukaryota</taxon>
        <taxon>Metazoa</taxon>
        <taxon>Spiralia</taxon>
        <taxon>Lophotrochozoa</taxon>
        <taxon>Mollusca</taxon>
        <taxon>Gastropoda</taxon>
        <taxon>Patellogastropoda</taxon>
        <taxon>Lottioidea</taxon>
        <taxon>Lottiidae</taxon>
        <taxon>Lottia</taxon>
    </lineage>
</organism>
<evidence type="ECO:0008006" key="4">
    <source>
        <dbReference type="Google" id="ProtNLM"/>
    </source>
</evidence>
<dbReference type="Gene3D" id="1.20.90.10">
    <property type="entry name" value="Phospholipase A2 domain"/>
    <property type="match status" value="1"/>
</dbReference>
<keyword evidence="3" id="KW-1185">Reference proteome</keyword>
<reference evidence="2 3" key="1">
    <citation type="journal article" date="2013" name="Nature">
        <title>Insights into bilaterian evolution from three spiralian genomes.</title>
        <authorList>
            <person name="Simakov O."/>
            <person name="Marletaz F."/>
            <person name="Cho S.J."/>
            <person name="Edsinger-Gonzales E."/>
            <person name="Havlak P."/>
            <person name="Hellsten U."/>
            <person name="Kuo D.H."/>
            <person name="Larsson T."/>
            <person name="Lv J."/>
            <person name="Arendt D."/>
            <person name="Savage R."/>
            <person name="Osoegawa K."/>
            <person name="de Jong P."/>
            <person name="Grimwood J."/>
            <person name="Chapman J.A."/>
            <person name="Shapiro H."/>
            <person name="Aerts A."/>
            <person name="Otillar R.P."/>
            <person name="Terry A.Y."/>
            <person name="Boore J.L."/>
            <person name="Grigoriev I.V."/>
            <person name="Lindberg D.R."/>
            <person name="Seaver E.C."/>
            <person name="Weisblat D.A."/>
            <person name="Putnam N.H."/>
            <person name="Rokhsar D.S."/>
        </authorList>
    </citation>
    <scope>NUCLEOTIDE SEQUENCE [LARGE SCALE GENOMIC DNA]</scope>
</reference>
<dbReference type="GO" id="GO:0006644">
    <property type="term" value="P:phospholipid metabolic process"/>
    <property type="evidence" value="ECO:0007669"/>
    <property type="project" value="InterPro"/>
</dbReference>
<dbReference type="AlphaFoldDB" id="V3ZZY1"/>
<keyword evidence="1" id="KW-0732">Signal</keyword>
<dbReference type="RefSeq" id="XP_009060950.1">
    <property type="nucleotide sequence ID" value="XM_009062702.1"/>
</dbReference>
<dbReference type="OrthoDB" id="6105856at2759"/>
<dbReference type="InterPro" id="IPR036444">
    <property type="entry name" value="PLipase_A2_dom_sf"/>
</dbReference>
<gene>
    <name evidence="2" type="ORF">LOTGIDRAFT_165658</name>
</gene>
<protein>
    <recommendedName>
        <fullName evidence="4">Conodipine-M alpha chain</fullName>
    </recommendedName>
</protein>
<feature type="signal peptide" evidence="1">
    <location>
        <begin position="1"/>
        <end position="22"/>
    </location>
</feature>
<dbReference type="GeneID" id="20240152"/>
<dbReference type="SUPFAM" id="SSF48619">
    <property type="entry name" value="Phospholipase A2, PLA2"/>
    <property type="match status" value="1"/>
</dbReference>
<dbReference type="HOGENOM" id="CLU_125648_0_0_1"/>
<evidence type="ECO:0000313" key="3">
    <source>
        <dbReference type="Proteomes" id="UP000030746"/>
    </source>
</evidence>
<dbReference type="GO" id="GO:0050482">
    <property type="term" value="P:arachidonate secretion"/>
    <property type="evidence" value="ECO:0007669"/>
    <property type="project" value="InterPro"/>
</dbReference>
<feature type="chain" id="PRO_5004716237" description="Conodipine-M alpha chain" evidence="1">
    <location>
        <begin position="23"/>
        <end position="132"/>
    </location>
</feature>